<comment type="caution">
    <text evidence="1">The sequence shown here is derived from an EMBL/GenBank/DDBJ whole genome shotgun (WGS) entry which is preliminary data.</text>
</comment>
<name>A0AAV1T5H1_9STRA</name>
<organism evidence="1 2">
    <name type="scientific">Peronospora matthiolae</name>
    <dbReference type="NCBI Taxonomy" id="2874970"/>
    <lineage>
        <taxon>Eukaryota</taxon>
        <taxon>Sar</taxon>
        <taxon>Stramenopiles</taxon>
        <taxon>Oomycota</taxon>
        <taxon>Peronosporomycetes</taxon>
        <taxon>Peronosporales</taxon>
        <taxon>Peronosporaceae</taxon>
        <taxon>Peronospora</taxon>
    </lineage>
</organism>
<dbReference type="EMBL" id="CAKLBY020000024">
    <property type="protein sequence ID" value="CAK7902173.1"/>
    <property type="molecule type" value="Genomic_DNA"/>
</dbReference>
<evidence type="ECO:0000313" key="2">
    <source>
        <dbReference type="Proteomes" id="UP001162060"/>
    </source>
</evidence>
<evidence type="ECO:0000313" key="1">
    <source>
        <dbReference type="EMBL" id="CAK7902173.1"/>
    </source>
</evidence>
<dbReference type="Proteomes" id="UP001162060">
    <property type="component" value="Unassembled WGS sequence"/>
</dbReference>
<proteinExistence type="predicted"/>
<gene>
    <name evidence="1" type="ORF">PM001_LOCUS2450</name>
</gene>
<dbReference type="AlphaFoldDB" id="A0AAV1T5H1"/>
<protein>
    <submittedName>
        <fullName evidence="1">Uncharacterized protein</fullName>
    </submittedName>
</protein>
<sequence length="65" mass="6946">MIESTQGDCYAALISLSLASHFVLVPVALQLITSASTIVYIGSTLSLRLQHARVASGEKNEKREG</sequence>
<accession>A0AAV1T5H1</accession>
<reference evidence="1" key="1">
    <citation type="submission" date="2024-01" db="EMBL/GenBank/DDBJ databases">
        <authorList>
            <person name="Webb A."/>
        </authorList>
    </citation>
    <scope>NUCLEOTIDE SEQUENCE</scope>
    <source>
        <strain evidence="1">Pm1</strain>
    </source>
</reference>